<evidence type="ECO:0000313" key="3">
    <source>
        <dbReference type="EMBL" id="KAA6129583.1"/>
    </source>
</evidence>
<evidence type="ECO:0000259" key="2">
    <source>
        <dbReference type="Pfam" id="PF13386"/>
    </source>
</evidence>
<proteinExistence type="predicted"/>
<feature type="transmembrane region" description="Helical" evidence="1">
    <location>
        <begin position="163"/>
        <end position="184"/>
    </location>
</feature>
<comment type="caution">
    <text evidence="3">The sequence shown here is derived from an EMBL/GenBank/DDBJ whole genome shotgun (WGS) entry which is preliminary data.</text>
</comment>
<dbReference type="PANTHER" id="PTHR42208:SF1">
    <property type="entry name" value="HEAVY METAL TRANSPORTER"/>
    <property type="match status" value="1"/>
</dbReference>
<dbReference type="Proteomes" id="UP000324324">
    <property type="component" value="Unassembled WGS sequence"/>
</dbReference>
<keyword evidence="4" id="KW-1185">Reference proteome</keyword>
<keyword evidence="1" id="KW-0472">Membrane</keyword>
<organism evidence="3 4">
    <name type="scientific">Cupriavidus cauae</name>
    <dbReference type="NCBI Taxonomy" id="2608999"/>
    <lineage>
        <taxon>Bacteria</taxon>
        <taxon>Pseudomonadati</taxon>
        <taxon>Pseudomonadota</taxon>
        <taxon>Betaproteobacteria</taxon>
        <taxon>Burkholderiales</taxon>
        <taxon>Burkholderiaceae</taxon>
        <taxon>Cupriavidus</taxon>
    </lineage>
</organism>
<evidence type="ECO:0000313" key="4">
    <source>
        <dbReference type="Proteomes" id="UP000324324"/>
    </source>
</evidence>
<sequence length="258" mass="26338">MAIGVLASVFLLALLGGVHCAAMCGGIALVLEGDDARRAAPVSLYRSRAAWVRELLVLHAGRLSAYAMLGALLGAVGATAWKTQYLPVQRALFAAGSTSLLLAGLWTLGGAQLVGKAPGVNAVARRLAAAWARWGGRTIARQDAGPVPHGTSRRLLRRYAAGLAWGLVPCGMVYAALALALLAGSAASGALVMLAFGLGTLPNLLMLSSLSAGLRVLARRAWVRRGVGAAVALFGAAGLARAAMLPETLAAHGFCLTL</sequence>
<dbReference type="Pfam" id="PF13386">
    <property type="entry name" value="DsbD_2"/>
    <property type="match status" value="1"/>
</dbReference>
<dbReference type="RefSeq" id="WP_150082461.1">
    <property type="nucleotide sequence ID" value="NZ_VWRN01000018.1"/>
</dbReference>
<keyword evidence="1" id="KW-0812">Transmembrane</keyword>
<feature type="transmembrane region" description="Helical" evidence="1">
    <location>
        <begin position="63"/>
        <end position="81"/>
    </location>
</feature>
<protein>
    <submittedName>
        <fullName evidence="3">Sulfite exporter TauE/SafE family protein</fullName>
    </submittedName>
</protein>
<dbReference type="PANTHER" id="PTHR42208">
    <property type="entry name" value="HEAVY METAL TRANSPORTER-RELATED"/>
    <property type="match status" value="1"/>
</dbReference>
<gene>
    <name evidence="3" type="ORF">F1599_05540</name>
</gene>
<evidence type="ECO:0000256" key="1">
    <source>
        <dbReference type="SAM" id="Phobius"/>
    </source>
</evidence>
<keyword evidence="1" id="KW-1133">Transmembrane helix</keyword>
<feature type="domain" description="Urease accessory protein UreH-like transmembrane" evidence="2">
    <location>
        <begin position="9"/>
        <end position="236"/>
    </location>
</feature>
<feature type="transmembrane region" description="Helical" evidence="1">
    <location>
        <begin position="226"/>
        <end position="244"/>
    </location>
</feature>
<feature type="transmembrane region" description="Helical" evidence="1">
    <location>
        <begin position="190"/>
        <end position="214"/>
    </location>
</feature>
<dbReference type="InterPro" id="IPR039447">
    <property type="entry name" value="UreH-like_TM_dom"/>
</dbReference>
<dbReference type="EMBL" id="VWRN01000018">
    <property type="protein sequence ID" value="KAA6129583.1"/>
    <property type="molecule type" value="Genomic_DNA"/>
</dbReference>
<accession>A0A5M8B1L0</accession>
<reference evidence="3 4" key="1">
    <citation type="submission" date="2019-09" db="EMBL/GenBank/DDBJ databases">
        <title>Isolation of a novel species in the genus Cupriavidus from patients with sepsis using whole genome sequencing.</title>
        <authorList>
            <person name="Kweon O.J."/>
            <person name="Lee M.-K."/>
        </authorList>
    </citation>
    <scope>NUCLEOTIDE SEQUENCE [LARGE SCALE GENOMIC DNA]</scope>
    <source>
        <strain evidence="3 4">MKL-01</strain>
    </source>
</reference>
<name>A0A5M8B1L0_9BURK</name>
<dbReference type="AlphaFoldDB" id="A0A5M8B1L0"/>